<dbReference type="OrthoDB" id="1449306at2"/>
<feature type="transmembrane region" description="Helical" evidence="1">
    <location>
        <begin position="12"/>
        <end position="32"/>
    </location>
</feature>
<accession>A0A5S3PMZ6</accession>
<protein>
    <recommendedName>
        <fullName evidence="4">DUF4133 domain-containing protein</fullName>
    </recommendedName>
</protein>
<name>A0A5S3PMZ6_9FLAO</name>
<dbReference type="EMBL" id="VATY01000003">
    <property type="protein sequence ID" value="TMM55842.1"/>
    <property type="molecule type" value="Genomic_DNA"/>
</dbReference>
<dbReference type="RefSeq" id="WP_138658711.1">
    <property type="nucleotide sequence ID" value="NZ_VATY01000003.1"/>
</dbReference>
<proteinExistence type="predicted"/>
<keyword evidence="1" id="KW-0812">Transmembrane</keyword>
<reference evidence="2 3" key="1">
    <citation type="submission" date="2019-05" db="EMBL/GenBank/DDBJ databases">
        <authorList>
            <person name="Zhang J.-Y."/>
            <person name="Feg X."/>
            <person name="Du Z.-J."/>
        </authorList>
    </citation>
    <scope>NUCLEOTIDE SEQUENCE [LARGE SCALE GENOMIC DNA]</scope>
    <source>
        <strain evidence="2 3">RZ26</strain>
    </source>
</reference>
<organism evidence="2 3">
    <name type="scientific">Maribacter algarum</name>
    <name type="common">ex Zhang et al. 2020</name>
    <dbReference type="NCBI Taxonomy" id="2578118"/>
    <lineage>
        <taxon>Bacteria</taxon>
        <taxon>Pseudomonadati</taxon>
        <taxon>Bacteroidota</taxon>
        <taxon>Flavobacteriia</taxon>
        <taxon>Flavobacteriales</taxon>
        <taxon>Flavobacteriaceae</taxon>
        <taxon>Maribacter</taxon>
    </lineage>
</organism>
<feature type="transmembrane region" description="Helical" evidence="1">
    <location>
        <begin position="38"/>
        <end position="61"/>
    </location>
</feature>
<comment type="caution">
    <text evidence="2">The sequence shown here is derived from an EMBL/GenBank/DDBJ whole genome shotgun (WGS) entry which is preliminary data.</text>
</comment>
<evidence type="ECO:0008006" key="4">
    <source>
        <dbReference type="Google" id="ProtNLM"/>
    </source>
</evidence>
<sequence length="97" mass="11121">MRSYEVYRNIRKGALIWGLPISLFALLMVSVVASLLVIIFSFSLIMVLSLFIWNAGLFIGLNKMNGSTRLFNIRKVFPKSISNKKDNILNHVKDKYL</sequence>
<evidence type="ECO:0000256" key="1">
    <source>
        <dbReference type="SAM" id="Phobius"/>
    </source>
</evidence>
<dbReference type="AlphaFoldDB" id="A0A5S3PMZ6"/>
<keyword evidence="3" id="KW-1185">Reference proteome</keyword>
<gene>
    <name evidence="2" type="ORF">FEE95_14410</name>
</gene>
<dbReference type="Proteomes" id="UP000310314">
    <property type="component" value="Unassembled WGS sequence"/>
</dbReference>
<evidence type="ECO:0000313" key="3">
    <source>
        <dbReference type="Proteomes" id="UP000310314"/>
    </source>
</evidence>
<keyword evidence="1" id="KW-0472">Membrane</keyword>
<keyword evidence="1" id="KW-1133">Transmembrane helix</keyword>
<evidence type="ECO:0000313" key="2">
    <source>
        <dbReference type="EMBL" id="TMM55842.1"/>
    </source>
</evidence>